<dbReference type="Pfam" id="PF18306">
    <property type="entry name" value="LDcluster4"/>
    <property type="match status" value="1"/>
</dbReference>
<dbReference type="SUPFAM" id="SSF47240">
    <property type="entry name" value="Ferritin-like"/>
    <property type="match status" value="1"/>
</dbReference>
<evidence type="ECO:0000259" key="1">
    <source>
        <dbReference type="SMART" id="SM00746"/>
    </source>
</evidence>
<evidence type="ECO:0000313" key="2">
    <source>
        <dbReference type="EMBL" id="ADE14827.1"/>
    </source>
</evidence>
<dbReference type="PANTHER" id="PTHR43393">
    <property type="entry name" value="CYTOKININ RIBOSIDE 5'-MONOPHOSPHATE PHOSPHORIBOHYDROLASE"/>
    <property type="match status" value="1"/>
</dbReference>
<dbReference type="eggNOG" id="COG3350">
    <property type="taxonomic scope" value="Bacteria"/>
</dbReference>
<dbReference type="eggNOG" id="COG1611">
    <property type="taxonomic scope" value="Bacteria"/>
</dbReference>
<dbReference type="Proteomes" id="UP000001844">
    <property type="component" value="Chromosome"/>
</dbReference>
<accession>D5C2G8</accession>
<sequence length="247" mass="26379">MVRDPVCLMALDPRNAHSATEYRGRTYYFCSSNCRDKFLADPALFVNKAPGMRMTVGVMGSATSEVPLPLEEKAYALGQAVAAQGFILMTGACPGLPYACARGVHDYGGLSVGISPALSLDEHVHKYYSPSDAFDVLIYTGSGLMGREVTNIRSSDVVIILGGRSGTLGEFAIAYDEGKLIGVLEGSGGITEQLPYIVASMGDKDTGARLIYDSNPKTLVQQLSEVYTTHHFKRPSCFCGEFVPAGG</sequence>
<proteinExistence type="predicted"/>
<dbReference type="HOGENOM" id="CLU_100945_0_0_6"/>
<dbReference type="STRING" id="472759.Nhal_1699"/>
<dbReference type="InterPro" id="IPR009078">
    <property type="entry name" value="Ferritin-like_SF"/>
</dbReference>
<gene>
    <name evidence="2" type="ordered locus">Nhal_1699</name>
</gene>
<organism evidence="2 3">
    <name type="scientific">Nitrosococcus halophilus (strain Nc4)</name>
    <dbReference type="NCBI Taxonomy" id="472759"/>
    <lineage>
        <taxon>Bacteria</taxon>
        <taxon>Pseudomonadati</taxon>
        <taxon>Pseudomonadota</taxon>
        <taxon>Gammaproteobacteria</taxon>
        <taxon>Chromatiales</taxon>
        <taxon>Chromatiaceae</taxon>
        <taxon>Nitrosococcus</taxon>
    </lineage>
</organism>
<dbReference type="Pfam" id="PF04945">
    <property type="entry name" value="YHS"/>
    <property type="match status" value="1"/>
</dbReference>
<reference evidence="3" key="1">
    <citation type="submission" date="2010-04" db="EMBL/GenBank/DDBJ databases">
        <title>Complete genome sequence of Nitrosococcus halophilus Nc4, a salt-adapted, aerobic obligate ammonia-oxidizing sulfur purple bacterium.</title>
        <authorList>
            <consortium name="US DOE Joint Genome Institute"/>
            <person name="Campbell M.A."/>
            <person name="Malfatti S.A."/>
            <person name="Chain P.S.G."/>
            <person name="Heidelberg J.F."/>
            <person name="Ward B.B."/>
            <person name="Klotz M.G."/>
        </authorList>
    </citation>
    <scope>NUCLEOTIDE SEQUENCE [LARGE SCALE GENOMIC DNA]</scope>
    <source>
        <strain evidence="3">Nc4</strain>
    </source>
</reference>
<keyword evidence="3" id="KW-1185">Reference proteome</keyword>
<dbReference type="KEGG" id="nhl:Nhal_1699"/>
<dbReference type="SMART" id="SM00746">
    <property type="entry name" value="TRASH"/>
    <property type="match status" value="1"/>
</dbReference>
<dbReference type="GO" id="GO:0016491">
    <property type="term" value="F:oxidoreductase activity"/>
    <property type="evidence" value="ECO:0007669"/>
    <property type="project" value="InterPro"/>
</dbReference>
<dbReference type="OrthoDB" id="9793685at2"/>
<name>D5C2G8_NITHN</name>
<dbReference type="InterPro" id="IPR012348">
    <property type="entry name" value="RNR-like"/>
</dbReference>
<dbReference type="RefSeq" id="WP_013032714.1">
    <property type="nucleotide sequence ID" value="NC_013960.1"/>
</dbReference>
<dbReference type="EMBL" id="CP001798">
    <property type="protein sequence ID" value="ADE14827.1"/>
    <property type="molecule type" value="Genomic_DNA"/>
</dbReference>
<dbReference type="InterPro" id="IPR011017">
    <property type="entry name" value="TRASH_dom"/>
</dbReference>
<protein>
    <submittedName>
        <fullName evidence="2">YHS domain protein</fullName>
    </submittedName>
</protein>
<dbReference type="GO" id="GO:0005829">
    <property type="term" value="C:cytosol"/>
    <property type="evidence" value="ECO:0007669"/>
    <property type="project" value="TreeGrafter"/>
</dbReference>
<evidence type="ECO:0000313" key="3">
    <source>
        <dbReference type="Proteomes" id="UP000001844"/>
    </source>
</evidence>
<dbReference type="InterPro" id="IPR007029">
    <property type="entry name" value="YHS_dom"/>
</dbReference>
<dbReference type="Gene3D" id="1.10.620.20">
    <property type="entry name" value="Ribonucleotide Reductase, subunit A"/>
    <property type="match status" value="1"/>
</dbReference>
<dbReference type="InterPro" id="IPR041164">
    <property type="entry name" value="LDcluster4"/>
</dbReference>
<dbReference type="AlphaFoldDB" id="D5C2G8"/>
<dbReference type="InterPro" id="IPR052341">
    <property type="entry name" value="LOG_family_nucleotidases"/>
</dbReference>
<dbReference type="Gene3D" id="3.40.50.450">
    <property type="match status" value="1"/>
</dbReference>
<dbReference type="SUPFAM" id="SSF102405">
    <property type="entry name" value="MCP/YpsA-like"/>
    <property type="match status" value="1"/>
</dbReference>
<feature type="domain" description="TRASH" evidence="1">
    <location>
        <begin position="4"/>
        <end position="42"/>
    </location>
</feature>
<dbReference type="PANTHER" id="PTHR43393:SF3">
    <property type="entry name" value="LYSINE DECARBOXYLASE-LIKE PROTEIN"/>
    <property type="match status" value="1"/>
</dbReference>